<comment type="caution">
    <text evidence="1">The sequence shown here is derived from an EMBL/GenBank/DDBJ whole genome shotgun (WGS) entry which is preliminary data.</text>
</comment>
<dbReference type="AlphaFoldDB" id="A0A9X1F6P5"/>
<sequence length="139" mass="16516">MALETTYTVVSKSGGQLFFKFDLNGYLIEFKYSGRELTKKAAKYVHSVIIKLEKDMDFFNNKKGFEITKGEPDLSFGVFWNEYDDKMKKKVCQDLWKKLKDDDRYNAIAFIPKLKSRYRVKNLSTPLPDTYLRQKRWLD</sequence>
<accession>A0A9X1F6P5</accession>
<proteinExistence type="predicted"/>
<reference evidence="1" key="1">
    <citation type="submission" date="2021-04" db="EMBL/GenBank/DDBJ databases">
        <authorList>
            <person name="Pira H."/>
            <person name="Risdian C."/>
            <person name="Wink J."/>
        </authorList>
    </citation>
    <scope>NUCLEOTIDE SEQUENCE</scope>
    <source>
        <strain evidence="1">WHY3</strain>
    </source>
</reference>
<dbReference type="RefSeq" id="WP_218544952.1">
    <property type="nucleotide sequence ID" value="NZ_JAGSPD010000003.1"/>
</dbReference>
<name>A0A9X1F6P5_9FLAO</name>
<protein>
    <submittedName>
        <fullName evidence="1">Uncharacterized protein</fullName>
    </submittedName>
</protein>
<dbReference type="Proteomes" id="UP001138894">
    <property type="component" value="Unassembled WGS sequence"/>
</dbReference>
<evidence type="ECO:0000313" key="2">
    <source>
        <dbReference type="Proteomes" id="UP001138894"/>
    </source>
</evidence>
<organism evidence="1 2">
    <name type="scientific">Winogradskyella luteola</name>
    <dbReference type="NCBI Taxonomy" id="2828330"/>
    <lineage>
        <taxon>Bacteria</taxon>
        <taxon>Pseudomonadati</taxon>
        <taxon>Bacteroidota</taxon>
        <taxon>Flavobacteriia</taxon>
        <taxon>Flavobacteriales</taxon>
        <taxon>Flavobacteriaceae</taxon>
        <taxon>Winogradskyella</taxon>
    </lineage>
</organism>
<dbReference type="EMBL" id="JAGSPD010000003">
    <property type="protein sequence ID" value="MBV7268397.1"/>
    <property type="molecule type" value="Genomic_DNA"/>
</dbReference>
<evidence type="ECO:0000313" key="1">
    <source>
        <dbReference type="EMBL" id="MBV7268397.1"/>
    </source>
</evidence>
<gene>
    <name evidence="1" type="ORF">KCG49_04210</name>
</gene>
<keyword evidence="2" id="KW-1185">Reference proteome</keyword>